<feature type="chain" id="PRO_5040375837" evidence="2">
    <location>
        <begin position="19"/>
        <end position="159"/>
    </location>
</feature>
<keyword evidence="4" id="KW-1185">Reference proteome</keyword>
<evidence type="ECO:0000256" key="2">
    <source>
        <dbReference type="SAM" id="SignalP"/>
    </source>
</evidence>
<accession>A0A9Q3FET1</accession>
<feature type="compositionally biased region" description="Basic and acidic residues" evidence="1">
    <location>
        <begin position="134"/>
        <end position="152"/>
    </location>
</feature>
<dbReference type="Proteomes" id="UP000765509">
    <property type="component" value="Unassembled WGS sequence"/>
</dbReference>
<keyword evidence="2" id="KW-0732">Signal</keyword>
<evidence type="ECO:0000256" key="1">
    <source>
        <dbReference type="SAM" id="MobiDB-lite"/>
    </source>
</evidence>
<feature type="signal peptide" evidence="2">
    <location>
        <begin position="1"/>
        <end position="18"/>
    </location>
</feature>
<evidence type="ECO:0000313" key="3">
    <source>
        <dbReference type="EMBL" id="MBW0538981.1"/>
    </source>
</evidence>
<dbReference type="EMBL" id="AVOT02043562">
    <property type="protein sequence ID" value="MBW0538981.1"/>
    <property type="molecule type" value="Genomic_DNA"/>
</dbReference>
<sequence length="159" mass="18285">RWRLLRCWFMAFVLPVRSRLSFLWQHFPNQFTTLHSTKLSLTSEKYNQTHERLEVIMGSLEAWVVCSACSSSLGVDKHDGEGLTEDIKDVRLGGNGLKKKQKQKKEKSYKNRKKNIGHSGRNPREAGLLQTEKAAARTREFEESPLERHLSPGDRAAFC</sequence>
<protein>
    <submittedName>
        <fullName evidence="3">Uncharacterized protein</fullName>
    </submittedName>
</protein>
<feature type="non-terminal residue" evidence="3">
    <location>
        <position position="1"/>
    </location>
</feature>
<gene>
    <name evidence="3" type="ORF">O181_078696</name>
</gene>
<dbReference type="AlphaFoldDB" id="A0A9Q3FET1"/>
<reference evidence="3" key="1">
    <citation type="submission" date="2021-03" db="EMBL/GenBank/DDBJ databases">
        <title>Draft genome sequence of rust myrtle Austropuccinia psidii MF-1, a brazilian biotype.</title>
        <authorList>
            <person name="Quecine M.C."/>
            <person name="Pachon D.M.R."/>
            <person name="Bonatelli M.L."/>
            <person name="Correr F.H."/>
            <person name="Franceschini L.M."/>
            <person name="Leite T.F."/>
            <person name="Margarido G.R.A."/>
            <person name="Almeida C.A."/>
            <person name="Ferrarezi J.A."/>
            <person name="Labate C.A."/>
        </authorList>
    </citation>
    <scope>NUCLEOTIDE SEQUENCE</scope>
    <source>
        <strain evidence="3">MF-1</strain>
    </source>
</reference>
<feature type="region of interest" description="Disordered" evidence="1">
    <location>
        <begin position="92"/>
        <end position="159"/>
    </location>
</feature>
<comment type="caution">
    <text evidence="3">The sequence shown here is derived from an EMBL/GenBank/DDBJ whole genome shotgun (WGS) entry which is preliminary data.</text>
</comment>
<evidence type="ECO:0000313" key="4">
    <source>
        <dbReference type="Proteomes" id="UP000765509"/>
    </source>
</evidence>
<proteinExistence type="predicted"/>
<feature type="compositionally biased region" description="Basic residues" evidence="1">
    <location>
        <begin position="97"/>
        <end position="116"/>
    </location>
</feature>
<organism evidence="3 4">
    <name type="scientific">Austropuccinia psidii MF-1</name>
    <dbReference type="NCBI Taxonomy" id="1389203"/>
    <lineage>
        <taxon>Eukaryota</taxon>
        <taxon>Fungi</taxon>
        <taxon>Dikarya</taxon>
        <taxon>Basidiomycota</taxon>
        <taxon>Pucciniomycotina</taxon>
        <taxon>Pucciniomycetes</taxon>
        <taxon>Pucciniales</taxon>
        <taxon>Sphaerophragmiaceae</taxon>
        <taxon>Austropuccinia</taxon>
    </lineage>
</organism>
<name>A0A9Q3FET1_9BASI</name>